<dbReference type="InterPro" id="IPR002327">
    <property type="entry name" value="Cyt_c_1A/1B"/>
</dbReference>
<evidence type="ECO:0000256" key="3">
    <source>
        <dbReference type="ARBA" id="ARBA00022723"/>
    </source>
</evidence>
<dbReference type="RefSeq" id="WP_245678919.1">
    <property type="nucleotide sequence ID" value="NZ_CBCRYE010000004.1"/>
</dbReference>
<evidence type="ECO:0000256" key="6">
    <source>
        <dbReference type="PROSITE-ProRule" id="PRU00433"/>
    </source>
</evidence>
<keyword evidence="4" id="KW-0249">Electron transport</keyword>
<evidence type="ECO:0000313" key="9">
    <source>
        <dbReference type="EMBL" id="SCW53091.1"/>
    </source>
</evidence>
<dbReference type="Gene3D" id="1.10.760.10">
    <property type="entry name" value="Cytochrome c-like domain"/>
    <property type="match status" value="1"/>
</dbReference>
<feature type="signal peptide" evidence="7">
    <location>
        <begin position="1"/>
        <end position="24"/>
    </location>
</feature>
<keyword evidence="7" id="KW-0732">Signal</keyword>
<reference evidence="10" key="1">
    <citation type="submission" date="2016-10" db="EMBL/GenBank/DDBJ databases">
        <authorList>
            <person name="Varghese N."/>
            <person name="Submissions S."/>
        </authorList>
    </citation>
    <scope>NUCLEOTIDE SEQUENCE [LARGE SCALE GENOMIC DNA]</scope>
    <source>
        <strain evidence="10">CGMCC 1.3431</strain>
    </source>
</reference>
<keyword evidence="5 6" id="KW-0408">Iron</keyword>
<feature type="chain" id="PRO_5011431575" evidence="7">
    <location>
        <begin position="25"/>
        <end position="134"/>
    </location>
</feature>
<keyword evidence="2 6" id="KW-0349">Heme</keyword>
<dbReference type="STRING" id="260084.SAMN02927928_1663"/>
<evidence type="ECO:0000256" key="2">
    <source>
        <dbReference type="ARBA" id="ARBA00022617"/>
    </source>
</evidence>
<dbReference type="PRINTS" id="PR00604">
    <property type="entry name" value="CYTCHRMECIAB"/>
</dbReference>
<dbReference type="InterPro" id="IPR009056">
    <property type="entry name" value="Cyt_c-like_dom"/>
</dbReference>
<dbReference type="InterPro" id="IPR036909">
    <property type="entry name" value="Cyt_c-like_dom_sf"/>
</dbReference>
<keyword evidence="1" id="KW-0813">Transport</keyword>
<evidence type="ECO:0000256" key="1">
    <source>
        <dbReference type="ARBA" id="ARBA00022448"/>
    </source>
</evidence>
<proteinExistence type="predicted"/>
<dbReference type="PROSITE" id="PS51007">
    <property type="entry name" value="CYTC"/>
    <property type="match status" value="1"/>
</dbReference>
<dbReference type="SUPFAM" id="SSF46626">
    <property type="entry name" value="Cytochrome c"/>
    <property type="match status" value="1"/>
</dbReference>
<protein>
    <submittedName>
        <fullName evidence="9">Cytochrome c</fullName>
    </submittedName>
</protein>
<evidence type="ECO:0000259" key="8">
    <source>
        <dbReference type="PROSITE" id="PS51007"/>
    </source>
</evidence>
<sequence>MPIFARHLFLHLAIAAAFPFAAQAAPAIDAAQLSSGEKAFAQCKACHSIEKGKADGVGPNLYGVYGSKAGAHSATFKYSAAMKASGQTWNDTTLNSFLLAPIKAVPGTKMTYGGVKDDTKRAALVYYLKIKSAE</sequence>
<evidence type="ECO:0000256" key="5">
    <source>
        <dbReference type="ARBA" id="ARBA00023004"/>
    </source>
</evidence>
<dbReference type="Pfam" id="PF00034">
    <property type="entry name" value="Cytochrom_C"/>
    <property type="match status" value="1"/>
</dbReference>
<dbReference type="Proteomes" id="UP000199150">
    <property type="component" value="Unassembled WGS sequence"/>
</dbReference>
<keyword evidence="10" id="KW-1185">Reference proteome</keyword>
<dbReference type="AlphaFoldDB" id="A0A1G4R8W5"/>
<name>A0A1G4R8W5_9CAUL</name>
<dbReference type="EMBL" id="FMTS01000002">
    <property type="protein sequence ID" value="SCW53091.1"/>
    <property type="molecule type" value="Genomic_DNA"/>
</dbReference>
<accession>A0A1G4R8W5</accession>
<evidence type="ECO:0000256" key="4">
    <source>
        <dbReference type="ARBA" id="ARBA00022982"/>
    </source>
</evidence>
<dbReference type="GO" id="GO:0046872">
    <property type="term" value="F:metal ion binding"/>
    <property type="evidence" value="ECO:0007669"/>
    <property type="project" value="UniProtKB-KW"/>
</dbReference>
<evidence type="ECO:0000313" key="10">
    <source>
        <dbReference type="Proteomes" id="UP000199150"/>
    </source>
</evidence>
<gene>
    <name evidence="9" type="ORF">SAMN02927928_1663</name>
</gene>
<feature type="domain" description="Cytochrome c" evidence="8">
    <location>
        <begin position="31"/>
        <end position="132"/>
    </location>
</feature>
<organism evidence="9 10">
    <name type="scientific">Asticcacaulis taihuensis</name>
    <dbReference type="NCBI Taxonomy" id="260084"/>
    <lineage>
        <taxon>Bacteria</taxon>
        <taxon>Pseudomonadati</taxon>
        <taxon>Pseudomonadota</taxon>
        <taxon>Alphaproteobacteria</taxon>
        <taxon>Caulobacterales</taxon>
        <taxon>Caulobacteraceae</taxon>
        <taxon>Asticcacaulis</taxon>
    </lineage>
</organism>
<keyword evidence="3 6" id="KW-0479">Metal-binding</keyword>
<dbReference type="GO" id="GO:0020037">
    <property type="term" value="F:heme binding"/>
    <property type="evidence" value="ECO:0007669"/>
    <property type="project" value="InterPro"/>
</dbReference>
<evidence type="ECO:0000256" key="7">
    <source>
        <dbReference type="SAM" id="SignalP"/>
    </source>
</evidence>
<dbReference type="PANTHER" id="PTHR11961">
    <property type="entry name" value="CYTOCHROME C"/>
    <property type="match status" value="1"/>
</dbReference>
<dbReference type="GO" id="GO:0009055">
    <property type="term" value="F:electron transfer activity"/>
    <property type="evidence" value="ECO:0007669"/>
    <property type="project" value="InterPro"/>
</dbReference>